<dbReference type="PANTHER" id="PTHR32329:SF2">
    <property type="entry name" value="BIFUNCTIONAL PROTEIN [INCLUDES 2-HYDROXYACYL-COA DEHYDRATASE (N-TER) AND ITS ACTIVATOR DOMAIN (C_TERM)"/>
    <property type="match status" value="1"/>
</dbReference>
<evidence type="ECO:0000313" key="7">
    <source>
        <dbReference type="EMBL" id="MBI4596026.1"/>
    </source>
</evidence>
<accession>A0A933LR55</accession>
<evidence type="ECO:0000256" key="2">
    <source>
        <dbReference type="ARBA" id="ARBA00011738"/>
    </source>
</evidence>
<evidence type="ECO:0000259" key="6">
    <source>
        <dbReference type="Pfam" id="PF01869"/>
    </source>
</evidence>
<evidence type="ECO:0000256" key="4">
    <source>
        <dbReference type="ARBA" id="ARBA00023004"/>
    </source>
</evidence>
<dbReference type="EMBL" id="JACQWF010000291">
    <property type="protein sequence ID" value="MBI4596026.1"/>
    <property type="molecule type" value="Genomic_DNA"/>
</dbReference>
<dbReference type="FunFam" id="3.30.420.40:FF:000217">
    <property type="entry name" value="2-hydroxyisocaproyl-CoA dehydratase activator"/>
    <property type="match status" value="1"/>
</dbReference>
<name>A0A933LR55_UNCTE</name>
<dbReference type="CDD" id="cd24036">
    <property type="entry name" value="ASKHA_NBD_BcrAD_BadFG_HgdC_HadI"/>
    <property type="match status" value="1"/>
</dbReference>
<dbReference type="InterPro" id="IPR051805">
    <property type="entry name" value="Dehydratase_Activator_Redct"/>
</dbReference>
<dbReference type="Gene3D" id="3.30.420.40">
    <property type="match status" value="2"/>
</dbReference>
<dbReference type="GO" id="GO:0046872">
    <property type="term" value="F:metal ion binding"/>
    <property type="evidence" value="ECO:0007669"/>
    <property type="project" value="UniProtKB-KW"/>
</dbReference>
<evidence type="ECO:0000256" key="5">
    <source>
        <dbReference type="ARBA" id="ARBA00023014"/>
    </source>
</evidence>
<reference evidence="7" key="1">
    <citation type="submission" date="2020-07" db="EMBL/GenBank/DDBJ databases">
        <title>Huge and variable diversity of episymbiotic CPR bacteria and DPANN archaea in groundwater ecosystems.</title>
        <authorList>
            <person name="He C.Y."/>
            <person name="Keren R."/>
            <person name="Whittaker M."/>
            <person name="Farag I.F."/>
            <person name="Doudna J."/>
            <person name="Cate J.H.D."/>
            <person name="Banfield J.F."/>
        </authorList>
    </citation>
    <scope>NUCLEOTIDE SEQUENCE</scope>
    <source>
        <strain evidence="7">NC_groundwater_1482_Ag_S-0.65um_47_24</strain>
    </source>
</reference>
<dbReference type="Proteomes" id="UP000772181">
    <property type="component" value="Unassembled WGS sequence"/>
</dbReference>
<organism evidence="7 8">
    <name type="scientific">Tectimicrobiota bacterium</name>
    <dbReference type="NCBI Taxonomy" id="2528274"/>
    <lineage>
        <taxon>Bacteria</taxon>
        <taxon>Pseudomonadati</taxon>
        <taxon>Nitrospinota/Tectimicrobiota group</taxon>
        <taxon>Candidatus Tectimicrobiota</taxon>
    </lineage>
</organism>
<dbReference type="PANTHER" id="PTHR32329">
    <property type="entry name" value="BIFUNCTIONAL PROTEIN [INCLUDES 2-HYDROXYACYL-COA DEHYDRATASE (N-TER) AND ITS ACTIVATOR DOMAIN (C_TERM)-RELATED"/>
    <property type="match status" value="1"/>
</dbReference>
<dbReference type="InterPro" id="IPR043129">
    <property type="entry name" value="ATPase_NBD"/>
</dbReference>
<feature type="domain" description="ATPase BadF/BadG/BcrA/BcrD type" evidence="6">
    <location>
        <begin position="5"/>
        <end position="253"/>
    </location>
</feature>
<evidence type="ECO:0000256" key="3">
    <source>
        <dbReference type="ARBA" id="ARBA00022723"/>
    </source>
</evidence>
<dbReference type="GO" id="GO:0051536">
    <property type="term" value="F:iron-sulfur cluster binding"/>
    <property type="evidence" value="ECO:0007669"/>
    <property type="project" value="UniProtKB-KW"/>
</dbReference>
<keyword evidence="3" id="KW-0479">Metal-binding</keyword>
<gene>
    <name evidence="7" type="ORF">HY730_06565</name>
</gene>
<keyword evidence="4" id="KW-0408">Iron</keyword>
<dbReference type="InterPro" id="IPR002731">
    <property type="entry name" value="ATPase_BadF"/>
</dbReference>
<dbReference type="NCBIfam" id="TIGR00241">
    <property type="entry name" value="CoA_E_activ"/>
    <property type="match status" value="1"/>
</dbReference>
<dbReference type="AlphaFoldDB" id="A0A933LR55"/>
<evidence type="ECO:0000313" key="8">
    <source>
        <dbReference type="Proteomes" id="UP000772181"/>
    </source>
</evidence>
<protein>
    <submittedName>
        <fullName evidence="7">2-hydroxyglutaryl-CoA dehydratase</fullName>
    </submittedName>
</protein>
<comment type="cofactor">
    <cofactor evidence="1">
        <name>[4Fe-4S] cluster</name>
        <dbReference type="ChEBI" id="CHEBI:49883"/>
    </cofactor>
</comment>
<comment type="caution">
    <text evidence="7">The sequence shown here is derived from an EMBL/GenBank/DDBJ whole genome shotgun (WGS) entry which is preliminary data.</text>
</comment>
<dbReference type="Pfam" id="PF01869">
    <property type="entry name" value="BcrAD_BadFG"/>
    <property type="match status" value="1"/>
</dbReference>
<sequence>MFVAGIDIGSLCTKAVILKEDKKIVSYTIIRSGSLYKEAAETAIEAAATKAGIGLNDLSYIISTGYGRARVPFSKGEITEISCHARGIREILPDIEMVIDIGGQDSKIIYLNQMGQLSNFVMNDKCAAGTGRFLEVMATALGVSLEEMGRISLQAKEEVEISSMCTVFAESEVISLFAGGYEKAEIAAGIHQSIARRVVGLIGQLGVRNRIAMSGGVAKSIGVVRALESKLGVKIFIPDEPQIIGALGAALIALDRASS</sequence>
<dbReference type="SUPFAM" id="SSF53067">
    <property type="entry name" value="Actin-like ATPase domain"/>
    <property type="match status" value="1"/>
</dbReference>
<proteinExistence type="predicted"/>
<keyword evidence="5" id="KW-0411">Iron-sulfur</keyword>
<dbReference type="InterPro" id="IPR008275">
    <property type="entry name" value="CoA_E_activase_dom"/>
</dbReference>
<comment type="subunit">
    <text evidence="2">Homodimer.</text>
</comment>
<evidence type="ECO:0000256" key="1">
    <source>
        <dbReference type="ARBA" id="ARBA00001966"/>
    </source>
</evidence>